<evidence type="ECO:0000256" key="6">
    <source>
        <dbReference type="ARBA" id="ARBA00022695"/>
    </source>
</evidence>
<evidence type="ECO:0000259" key="13">
    <source>
        <dbReference type="Pfam" id="PF02768"/>
    </source>
</evidence>
<evidence type="ECO:0000256" key="1">
    <source>
        <dbReference type="ARBA" id="ARBA00004496"/>
    </source>
</evidence>
<dbReference type="GO" id="GO:0009360">
    <property type="term" value="C:DNA polymerase III complex"/>
    <property type="evidence" value="ECO:0007669"/>
    <property type="project" value="InterPro"/>
</dbReference>
<keyword evidence="5 10" id="KW-0808">Transferase</keyword>
<dbReference type="EMBL" id="FMVM01000001">
    <property type="protein sequence ID" value="SCX89717.1"/>
    <property type="molecule type" value="Genomic_DNA"/>
</dbReference>
<dbReference type="InterPro" id="IPR046938">
    <property type="entry name" value="DNA_clamp_sf"/>
</dbReference>
<dbReference type="Pfam" id="PF02767">
    <property type="entry name" value="DNA_pol3_beta_2"/>
    <property type="match status" value="1"/>
</dbReference>
<comment type="function">
    <text evidence="10">Confers DNA tethering and processivity to DNA polymerases and other proteins. Acts as a clamp, forming a ring around DNA (a reaction catalyzed by the clamp-loading complex) which diffuses in an ATP-independent manner freely and bidirectionally along dsDNA. Initially characterized for its ability to contact the catalytic subunit of DNA polymerase III (Pol III), a complex, multichain enzyme responsible for most of the replicative synthesis in bacteria; Pol III exhibits 3'-5' exonuclease proofreading activity. The beta chain is required for initiation of replication as well as for processivity of DNA replication.</text>
</comment>
<dbReference type="GO" id="GO:0003677">
    <property type="term" value="F:DNA binding"/>
    <property type="evidence" value="ECO:0007669"/>
    <property type="project" value="UniProtKB-UniRule"/>
</dbReference>
<comment type="similarity">
    <text evidence="2 10">Belongs to the beta sliding clamp family.</text>
</comment>
<evidence type="ECO:0000256" key="3">
    <source>
        <dbReference type="ARBA" id="ARBA00021035"/>
    </source>
</evidence>
<dbReference type="CDD" id="cd00140">
    <property type="entry name" value="beta_clamp"/>
    <property type="match status" value="1"/>
</dbReference>
<protein>
    <recommendedName>
        <fullName evidence="3 10">Beta sliding clamp</fullName>
    </recommendedName>
</protein>
<dbReference type="InterPro" id="IPR022634">
    <property type="entry name" value="DNA_polIII_beta_N"/>
</dbReference>
<evidence type="ECO:0000313" key="14">
    <source>
        <dbReference type="EMBL" id="SCX89717.1"/>
    </source>
</evidence>
<name>A0A1G5BHY2_9BACL</name>
<dbReference type="SUPFAM" id="SSF55979">
    <property type="entry name" value="DNA clamp"/>
    <property type="match status" value="3"/>
</dbReference>
<keyword evidence="6 10" id="KW-0548">Nucleotidyltransferase</keyword>
<evidence type="ECO:0000256" key="2">
    <source>
        <dbReference type="ARBA" id="ARBA00010752"/>
    </source>
</evidence>
<evidence type="ECO:0000313" key="15">
    <source>
        <dbReference type="Proteomes" id="UP000198538"/>
    </source>
</evidence>
<feature type="domain" description="DNA polymerase III beta sliding clamp C-terminal" evidence="13">
    <location>
        <begin position="262"/>
        <end position="371"/>
    </location>
</feature>
<dbReference type="Gene3D" id="3.10.150.10">
    <property type="entry name" value="DNA Polymerase III, subunit A, domain 2"/>
    <property type="match status" value="1"/>
</dbReference>
<dbReference type="InterPro" id="IPR022635">
    <property type="entry name" value="DNA_polIII_beta_C"/>
</dbReference>
<keyword evidence="7 10" id="KW-0235">DNA replication</keyword>
<dbReference type="Pfam" id="PF02768">
    <property type="entry name" value="DNA_pol3_beta_3"/>
    <property type="match status" value="1"/>
</dbReference>
<comment type="subcellular location">
    <subcellularLocation>
        <location evidence="1 10">Cytoplasm</location>
    </subcellularLocation>
</comment>
<accession>A0A1G5BHY2</accession>
<proteinExistence type="inferred from homology"/>
<dbReference type="PANTHER" id="PTHR30478:SF0">
    <property type="entry name" value="BETA SLIDING CLAMP"/>
    <property type="match status" value="1"/>
</dbReference>
<dbReference type="Gene3D" id="3.70.10.10">
    <property type="match status" value="1"/>
</dbReference>
<dbReference type="InterPro" id="IPR022637">
    <property type="entry name" value="DNA_polIII_beta_cen"/>
</dbReference>
<dbReference type="PIRSF" id="PIRSF000804">
    <property type="entry name" value="DNA_pol_III_b"/>
    <property type="match status" value="1"/>
</dbReference>
<dbReference type="InterPro" id="IPR001001">
    <property type="entry name" value="DNA_polIII_beta"/>
</dbReference>
<comment type="subunit">
    <text evidence="10">Forms a ring-shaped head-to-tail homodimer around DNA.</text>
</comment>
<dbReference type="RefSeq" id="WP_090915370.1">
    <property type="nucleotide sequence ID" value="NZ_FMVM01000001.1"/>
</dbReference>
<evidence type="ECO:0000256" key="10">
    <source>
        <dbReference type="PIRNR" id="PIRNR000804"/>
    </source>
</evidence>
<evidence type="ECO:0000256" key="4">
    <source>
        <dbReference type="ARBA" id="ARBA00022490"/>
    </source>
</evidence>
<keyword evidence="4 10" id="KW-0963">Cytoplasm</keyword>
<organism evidence="14 15">
    <name type="scientific">Paenibacillus polysaccharolyticus</name>
    <dbReference type="NCBI Taxonomy" id="582692"/>
    <lineage>
        <taxon>Bacteria</taxon>
        <taxon>Bacillati</taxon>
        <taxon>Bacillota</taxon>
        <taxon>Bacilli</taxon>
        <taxon>Bacillales</taxon>
        <taxon>Paenibacillaceae</taxon>
        <taxon>Paenibacillus</taxon>
    </lineage>
</organism>
<dbReference type="GO" id="GO:0003887">
    <property type="term" value="F:DNA-directed DNA polymerase activity"/>
    <property type="evidence" value="ECO:0007669"/>
    <property type="project" value="UniProtKB-UniRule"/>
</dbReference>
<evidence type="ECO:0000259" key="11">
    <source>
        <dbReference type="Pfam" id="PF00712"/>
    </source>
</evidence>
<dbReference type="NCBIfam" id="TIGR00663">
    <property type="entry name" value="dnan"/>
    <property type="match status" value="1"/>
</dbReference>
<dbReference type="SMART" id="SM00480">
    <property type="entry name" value="POL3Bc"/>
    <property type="match status" value="1"/>
</dbReference>
<keyword evidence="15" id="KW-1185">Reference proteome</keyword>
<evidence type="ECO:0000256" key="8">
    <source>
        <dbReference type="ARBA" id="ARBA00022932"/>
    </source>
</evidence>
<keyword evidence="9" id="KW-0238">DNA-binding</keyword>
<evidence type="ECO:0000256" key="9">
    <source>
        <dbReference type="ARBA" id="ARBA00023125"/>
    </source>
</evidence>
<dbReference type="GO" id="GO:0006271">
    <property type="term" value="P:DNA strand elongation involved in DNA replication"/>
    <property type="evidence" value="ECO:0007669"/>
    <property type="project" value="TreeGrafter"/>
</dbReference>
<dbReference type="GO" id="GO:0008408">
    <property type="term" value="F:3'-5' exonuclease activity"/>
    <property type="evidence" value="ECO:0007669"/>
    <property type="project" value="InterPro"/>
</dbReference>
<evidence type="ECO:0000256" key="5">
    <source>
        <dbReference type="ARBA" id="ARBA00022679"/>
    </source>
</evidence>
<dbReference type="AlphaFoldDB" id="A0A1G5BHY2"/>
<dbReference type="GO" id="GO:0005737">
    <property type="term" value="C:cytoplasm"/>
    <property type="evidence" value="ECO:0007669"/>
    <property type="project" value="UniProtKB-SubCell"/>
</dbReference>
<dbReference type="PANTHER" id="PTHR30478">
    <property type="entry name" value="DNA POLYMERASE III SUBUNIT BETA"/>
    <property type="match status" value="1"/>
</dbReference>
<sequence length="375" mass="42184">MRVIINRFRLMEQLTKIVRFVSSNEHVKVLECVYMEAVTDRINLIGGNGTTFLMTKILDEHIQIQQVGKVAVHAKLLADIVRKMDEDEIMLSAETMGSNRLRVTTLSNRSTFILKLLQTDEYPFPEQMQDHTLFTIHGTNFRDAIRQTLFAVQKKEHMPTLTGVKMEVKDHTLIMIGCDRYRLGKVEQTLASEVTATSEVVIVPGRTLNELEKLIGDDLIHVRWCRTKIKFIGNDFELITHSITGNYPNVDISEDSAYVARFVVHTSALVSALNRVAIIASQEKTNLIQMNVQAEQVVFDASSQVNQALESLDIQNYLGTECKVSLNVGYALEALKALGAERVQIQINQGMQMILFTSEEKSGVLQLIMAARTAG</sequence>
<gene>
    <name evidence="14" type="ORF">SAMN05720606_101381</name>
</gene>
<dbReference type="STRING" id="582692.SAMN05720606_101381"/>
<dbReference type="Proteomes" id="UP000198538">
    <property type="component" value="Unassembled WGS sequence"/>
</dbReference>
<feature type="domain" description="DNA polymerase III beta sliding clamp central" evidence="12">
    <location>
        <begin position="136"/>
        <end position="249"/>
    </location>
</feature>
<evidence type="ECO:0000256" key="7">
    <source>
        <dbReference type="ARBA" id="ARBA00022705"/>
    </source>
</evidence>
<reference evidence="15" key="1">
    <citation type="submission" date="2016-10" db="EMBL/GenBank/DDBJ databases">
        <authorList>
            <person name="Varghese N."/>
            <person name="Submissions S."/>
        </authorList>
    </citation>
    <scope>NUCLEOTIDE SEQUENCE [LARGE SCALE GENOMIC DNA]</scope>
    <source>
        <strain evidence="15">BL9</strain>
    </source>
</reference>
<keyword evidence="8 10" id="KW-0239">DNA-directed DNA polymerase</keyword>
<dbReference type="Pfam" id="PF00712">
    <property type="entry name" value="DNA_pol3_beta"/>
    <property type="match status" value="1"/>
</dbReference>
<feature type="domain" description="DNA polymerase III beta sliding clamp N-terminal" evidence="11">
    <location>
        <begin position="1"/>
        <end position="123"/>
    </location>
</feature>
<evidence type="ECO:0000259" key="12">
    <source>
        <dbReference type="Pfam" id="PF02767"/>
    </source>
</evidence>